<dbReference type="KEGG" id="cps:CPS_1910"/>
<dbReference type="RefSeq" id="WP_011042734.1">
    <property type="nucleotide sequence ID" value="NC_003910.7"/>
</dbReference>
<keyword evidence="2" id="KW-0808">Transferase</keyword>
<dbReference type="GO" id="GO:0005737">
    <property type="term" value="C:cytoplasm"/>
    <property type="evidence" value="ECO:0007669"/>
    <property type="project" value="TreeGrafter"/>
</dbReference>
<dbReference type="Proteomes" id="UP000000547">
    <property type="component" value="Chromosome"/>
</dbReference>
<protein>
    <submittedName>
        <fullName evidence="2">Glutathione S-transferase family protein</fullName>
    </submittedName>
</protein>
<dbReference type="InterPro" id="IPR036249">
    <property type="entry name" value="Thioredoxin-like_sf"/>
</dbReference>
<dbReference type="PROSITE" id="PS50404">
    <property type="entry name" value="GST_NTER"/>
    <property type="match status" value="1"/>
</dbReference>
<sequence>MMKLYLNATSPYARMVRIIMLEKQLEGNVELCWCDPWSDDEALLRENPIGRIPTLVTDVGMAISESLLIALYLDEQCSVRPLITADRKEETLHVAGLGVGLMDAAFSTVISAKYLNNEANDSVLSQRGLREIQRTLEHLENNVECYISFETISIGDIAVAVALDYLAFRLPELGISNSYTKLEDWRSNISKRLSFKETAFE</sequence>
<dbReference type="CDD" id="cd03049">
    <property type="entry name" value="GST_N_3"/>
    <property type="match status" value="1"/>
</dbReference>
<feature type="domain" description="GST N-terminal" evidence="1">
    <location>
        <begin position="1"/>
        <end position="81"/>
    </location>
</feature>
<dbReference type="CDD" id="cd03205">
    <property type="entry name" value="GST_C_6"/>
    <property type="match status" value="1"/>
</dbReference>
<dbReference type="HOGENOM" id="CLU_011226_12_1_6"/>
<evidence type="ECO:0000313" key="3">
    <source>
        <dbReference type="Proteomes" id="UP000000547"/>
    </source>
</evidence>
<dbReference type="PANTHER" id="PTHR43968">
    <property type="match status" value="1"/>
</dbReference>
<dbReference type="GO" id="GO:0016740">
    <property type="term" value="F:transferase activity"/>
    <property type="evidence" value="ECO:0007669"/>
    <property type="project" value="UniProtKB-KW"/>
</dbReference>
<dbReference type="SUPFAM" id="SSF47616">
    <property type="entry name" value="GST C-terminal domain-like"/>
    <property type="match status" value="1"/>
</dbReference>
<dbReference type="Pfam" id="PF13410">
    <property type="entry name" value="GST_C_2"/>
    <property type="match status" value="1"/>
</dbReference>
<dbReference type="InterPro" id="IPR050983">
    <property type="entry name" value="GST_Omega/HSP26"/>
</dbReference>
<dbReference type="Pfam" id="PF13409">
    <property type="entry name" value="GST_N_2"/>
    <property type="match status" value="1"/>
</dbReference>
<evidence type="ECO:0000259" key="1">
    <source>
        <dbReference type="PROSITE" id="PS50404"/>
    </source>
</evidence>
<reference evidence="2" key="1">
    <citation type="journal article" date="2005" name="Proc. Natl. Acad. Sci. U.S.A.">
        <title>The psychrophilic lifestyle as revealed by the genome sequence of Colwellia psychrerythraea 34H through genomic and proteomic analyses.</title>
        <authorList>
            <person name="Methe B.A."/>
            <person name="Nelson K.E."/>
            <person name="Deming J.W."/>
            <person name="Momen B."/>
            <person name="Melamud E."/>
            <person name="Zhang X."/>
            <person name="Moult J."/>
            <person name="Madupu R."/>
            <person name="Nelson W.C."/>
            <person name="Dodson R.J."/>
            <person name="Brinkac L.M."/>
            <person name="Daugherty S.C."/>
            <person name="Durkin A.S."/>
            <person name="DeBoy R.T."/>
            <person name="Kolonay J.F."/>
            <person name="Sullivan S.A."/>
            <person name="Zhou L."/>
            <person name="Davidsen T.M."/>
            <person name="Wu M."/>
            <person name="Huston A.L."/>
            <person name="Lewis M."/>
            <person name="Weaver B."/>
            <person name="Weidman J.F."/>
            <person name="Khouri H."/>
            <person name="Utterback T.R."/>
            <person name="Feldblyum T.V."/>
            <person name="Fraser C.M."/>
        </authorList>
    </citation>
    <scope>NUCLEOTIDE SEQUENCE [LARGE SCALE GENOMIC DNA]</scope>
    <source>
        <strain evidence="2">34H</strain>
    </source>
</reference>
<accession>Q483X6</accession>
<gene>
    <name evidence="2" type="ordered locus">CPS_1910</name>
</gene>
<organism evidence="2 3">
    <name type="scientific">Colwellia psychrerythraea (strain 34H / ATCC BAA-681)</name>
    <name type="common">Vibrio psychroerythus</name>
    <dbReference type="NCBI Taxonomy" id="167879"/>
    <lineage>
        <taxon>Bacteria</taxon>
        <taxon>Pseudomonadati</taxon>
        <taxon>Pseudomonadota</taxon>
        <taxon>Gammaproteobacteria</taxon>
        <taxon>Alteromonadales</taxon>
        <taxon>Colwelliaceae</taxon>
        <taxon>Colwellia</taxon>
    </lineage>
</organism>
<dbReference type="AlphaFoldDB" id="Q483X6"/>
<dbReference type="InterPro" id="IPR036282">
    <property type="entry name" value="Glutathione-S-Trfase_C_sf"/>
</dbReference>
<dbReference type="SUPFAM" id="SSF52833">
    <property type="entry name" value="Thioredoxin-like"/>
    <property type="match status" value="1"/>
</dbReference>
<dbReference type="Gene3D" id="3.40.30.10">
    <property type="entry name" value="Glutaredoxin"/>
    <property type="match status" value="1"/>
</dbReference>
<dbReference type="PANTHER" id="PTHR43968:SF6">
    <property type="entry name" value="GLUTATHIONE S-TRANSFERASE OMEGA"/>
    <property type="match status" value="1"/>
</dbReference>
<proteinExistence type="predicted"/>
<dbReference type="EMBL" id="CP000083">
    <property type="protein sequence ID" value="AAZ27971.1"/>
    <property type="molecule type" value="Genomic_DNA"/>
</dbReference>
<name>Q483X6_COLP3</name>
<dbReference type="Gene3D" id="1.20.1050.10">
    <property type="match status" value="1"/>
</dbReference>
<dbReference type="InterPro" id="IPR004045">
    <property type="entry name" value="Glutathione_S-Trfase_N"/>
</dbReference>
<evidence type="ECO:0000313" key="2">
    <source>
        <dbReference type="EMBL" id="AAZ27971.1"/>
    </source>
</evidence>
<dbReference type="STRING" id="167879.CPS_1910"/>